<dbReference type="Proteomes" id="UP000507245">
    <property type="component" value="Unassembled WGS sequence"/>
</dbReference>
<evidence type="ECO:0000256" key="1">
    <source>
        <dbReference type="SAM" id="SignalP"/>
    </source>
</evidence>
<evidence type="ECO:0008006" key="6">
    <source>
        <dbReference type="Google" id="ProtNLM"/>
    </source>
</evidence>
<dbReference type="EMBL" id="CAEKKB010000006">
    <property type="protein sequence ID" value="CAB4314004.1"/>
    <property type="molecule type" value="Genomic_DNA"/>
</dbReference>
<evidence type="ECO:0000313" key="3">
    <source>
        <dbReference type="EMBL" id="CAB4314004.1"/>
    </source>
</evidence>
<dbReference type="Proteomes" id="UP000507222">
    <property type="component" value="Unassembled WGS sequence"/>
</dbReference>
<dbReference type="OrthoDB" id="1173357at2759"/>
<evidence type="ECO:0000313" key="5">
    <source>
        <dbReference type="Proteomes" id="UP000507245"/>
    </source>
</evidence>
<gene>
    <name evidence="2" type="ORF">CURHAP_LOCUS38231</name>
    <name evidence="3" type="ORF">ORAREDHAP_LOCUS37929</name>
</gene>
<keyword evidence="5" id="KW-1185">Reference proteome</keyword>
<organism evidence="2 4">
    <name type="scientific">Prunus armeniaca</name>
    <name type="common">Apricot</name>
    <name type="synonym">Armeniaca vulgaris</name>
    <dbReference type="NCBI Taxonomy" id="36596"/>
    <lineage>
        <taxon>Eukaryota</taxon>
        <taxon>Viridiplantae</taxon>
        <taxon>Streptophyta</taxon>
        <taxon>Embryophyta</taxon>
        <taxon>Tracheophyta</taxon>
        <taxon>Spermatophyta</taxon>
        <taxon>Magnoliopsida</taxon>
        <taxon>eudicotyledons</taxon>
        <taxon>Gunneridae</taxon>
        <taxon>Pentapetalae</taxon>
        <taxon>rosids</taxon>
        <taxon>fabids</taxon>
        <taxon>Rosales</taxon>
        <taxon>Rosaceae</taxon>
        <taxon>Amygdaloideae</taxon>
        <taxon>Amygdaleae</taxon>
        <taxon>Prunus</taxon>
    </lineage>
</organism>
<reference evidence="2 4" key="2">
    <citation type="submission" date="2020-05" db="EMBL/GenBank/DDBJ databases">
        <authorList>
            <person name="Campoy J."/>
            <person name="Schneeberger K."/>
            <person name="Spophaly S."/>
        </authorList>
    </citation>
    <scope>NUCLEOTIDE SEQUENCE [LARGE SCALE GENOMIC DNA]</scope>
    <source>
        <strain evidence="2">PruArmRojPasFocal</strain>
    </source>
</reference>
<protein>
    <recommendedName>
        <fullName evidence="6">Secreted protein</fullName>
    </recommendedName>
</protein>
<feature type="chain" id="PRO_5036388593" description="Secreted protein" evidence="1">
    <location>
        <begin position="19"/>
        <end position="65"/>
    </location>
</feature>
<reference evidence="5" key="1">
    <citation type="journal article" date="2020" name="Genome Biol.">
        <title>Gamete binning: chromosome-level and haplotype-resolved genome assembly enabled by high-throughput single-cell sequencing of gamete genomes.</title>
        <authorList>
            <person name="Campoy J.A."/>
            <person name="Sun H."/>
            <person name="Goel M."/>
            <person name="Jiao W.-B."/>
            <person name="Folz-Donahue K."/>
            <person name="Wang N."/>
            <person name="Rubio M."/>
            <person name="Liu C."/>
            <person name="Kukat C."/>
            <person name="Ruiz D."/>
            <person name="Huettel B."/>
            <person name="Schneeberger K."/>
        </authorList>
    </citation>
    <scope>NUCLEOTIDE SEQUENCE [LARGE SCALE GENOMIC DNA]</scope>
    <source>
        <strain evidence="5">cv. Rojo Pasion</strain>
    </source>
</reference>
<sequence>MHICQLCILLAAIWLCRFYHEASTMMRDIPSLSFLCAAIHLDKQTMLLLMGNSSSPSLVKIQRKL</sequence>
<dbReference type="EMBL" id="CAEKDK010000006">
    <property type="protein sequence ID" value="CAB4283527.1"/>
    <property type="molecule type" value="Genomic_DNA"/>
</dbReference>
<proteinExistence type="predicted"/>
<evidence type="ECO:0000313" key="2">
    <source>
        <dbReference type="EMBL" id="CAB4283527.1"/>
    </source>
</evidence>
<keyword evidence="1" id="KW-0732">Signal</keyword>
<dbReference type="AlphaFoldDB" id="A0A6J5V6U6"/>
<accession>A0A6J5V6U6</accession>
<feature type="signal peptide" evidence="1">
    <location>
        <begin position="1"/>
        <end position="18"/>
    </location>
</feature>
<name>A0A6J5V6U6_PRUAR</name>
<evidence type="ECO:0000313" key="4">
    <source>
        <dbReference type="Proteomes" id="UP000507222"/>
    </source>
</evidence>